<gene>
    <name evidence="2" type="ORF">ERUC_LOCUS16048</name>
</gene>
<keyword evidence="1" id="KW-1133">Transmembrane helix</keyword>
<evidence type="ECO:0000313" key="3">
    <source>
        <dbReference type="Proteomes" id="UP001642260"/>
    </source>
</evidence>
<dbReference type="AlphaFoldDB" id="A0ABC8JVD2"/>
<comment type="caution">
    <text evidence="2">The sequence shown here is derived from an EMBL/GenBank/DDBJ whole genome shotgun (WGS) entry which is preliminary data.</text>
</comment>
<protein>
    <submittedName>
        <fullName evidence="2">Uncharacterized protein</fullName>
    </submittedName>
</protein>
<name>A0ABC8JVD2_ERUVS</name>
<sequence length="71" mass="7754">MKNLSFSDEIEPKSVSTEISIFFFFASMVVFAQPAKQSSNQTTSSKVMSQIGLKEIEIGAVLFGVSQNSKT</sequence>
<dbReference type="EMBL" id="CAKOAT010150709">
    <property type="protein sequence ID" value="CAH8343227.1"/>
    <property type="molecule type" value="Genomic_DNA"/>
</dbReference>
<keyword evidence="1" id="KW-0812">Transmembrane</keyword>
<keyword evidence="1" id="KW-0472">Membrane</keyword>
<accession>A0ABC8JVD2</accession>
<evidence type="ECO:0000313" key="2">
    <source>
        <dbReference type="EMBL" id="CAH8343227.1"/>
    </source>
</evidence>
<proteinExistence type="predicted"/>
<organism evidence="2 3">
    <name type="scientific">Eruca vesicaria subsp. sativa</name>
    <name type="common">Garden rocket</name>
    <name type="synonym">Eruca sativa</name>
    <dbReference type="NCBI Taxonomy" id="29727"/>
    <lineage>
        <taxon>Eukaryota</taxon>
        <taxon>Viridiplantae</taxon>
        <taxon>Streptophyta</taxon>
        <taxon>Embryophyta</taxon>
        <taxon>Tracheophyta</taxon>
        <taxon>Spermatophyta</taxon>
        <taxon>Magnoliopsida</taxon>
        <taxon>eudicotyledons</taxon>
        <taxon>Gunneridae</taxon>
        <taxon>Pentapetalae</taxon>
        <taxon>rosids</taxon>
        <taxon>malvids</taxon>
        <taxon>Brassicales</taxon>
        <taxon>Brassicaceae</taxon>
        <taxon>Brassiceae</taxon>
        <taxon>Eruca</taxon>
    </lineage>
</organism>
<keyword evidence="3" id="KW-1185">Reference proteome</keyword>
<dbReference type="Proteomes" id="UP001642260">
    <property type="component" value="Unassembled WGS sequence"/>
</dbReference>
<evidence type="ECO:0000256" key="1">
    <source>
        <dbReference type="SAM" id="Phobius"/>
    </source>
</evidence>
<reference evidence="2 3" key="1">
    <citation type="submission" date="2022-03" db="EMBL/GenBank/DDBJ databases">
        <authorList>
            <person name="Macdonald S."/>
            <person name="Ahmed S."/>
            <person name="Newling K."/>
        </authorList>
    </citation>
    <scope>NUCLEOTIDE SEQUENCE [LARGE SCALE GENOMIC DNA]</scope>
</reference>
<feature type="transmembrane region" description="Helical" evidence="1">
    <location>
        <begin position="15"/>
        <end position="32"/>
    </location>
</feature>